<evidence type="ECO:0000313" key="6">
    <source>
        <dbReference type="Proteomes" id="UP000233551"/>
    </source>
</evidence>
<evidence type="ECO:0000259" key="4">
    <source>
        <dbReference type="Pfam" id="PF14215"/>
    </source>
</evidence>
<dbReference type="Pfam" id="PF14215">
    <property type="entry name" value="bHLH-MYC_N"/>
    <property type="match status" value="1"/>
</dbReference>
<proteinExistence type="predicted"/>
<evidence type="ECO:0000256" key="3">
    <source>
        <dbReference type="ARBA" id="ARBA00023163"/>
    </source>
</evidence>
<sequence length="96" mass="10518">MAAASSSNCLQSTLQAAVQSVKWTYSLFWQICPQQGLPGKAYSRRQHVWLTGANEVDSKTFSRAILAKSARIQTVVCIPLLDGVVELGTTEKSYLI</sequence>
<keyword evidence="1" id="KW-0805">Transcription regulation</keyword>
<accession>A0A2I0IER6</accession>
<evidence type="ECO:0000256" key="2">
    <source>
        <dbReference type="ARBA" id="ARBA00023159"/>
    </source>
</evidence>
<organism evidence="5 6">
    <name type="scientific">Punica granatum</name>
    <name type="common">Pomegranate</name>
    <dbReference type="NCBI Taxonomy" id="22663"/>
    <lineage>
        <taxon>Eukaryota</taxon>
        <taxon>Viridiplantae</taxon>
        <taxon>Streptophyta</taxon>
        <taxon>Embryophyta</taxon>
        <taxon>Tracheophyta</taxon>
        <taxon>Spermatophyta</taxon>
        <taxon>Magnoliopsida</taxon>
        <taxon>eudicotyledons</taxon>
        <taxon>Gunneridae</taxon>
        <taxon>Pentapetalae</taxon>
        <taxon>rosids</taxon>
        <taxon>malvids</taxon>
        <taxon>Myrtales</taxon>
        <taxon>Lythraceae</taxon>
        <taxon>Punica</taxon>
    </lineage>
</organism>
<dbReference type="InterPro" id="IPR025610">
    <property type="entry name" value="MYC/MYB_N"/>
</dbReference>
<protein>
    <recommendedName>
        <fullName evidence="4">Transcription factor MYC/MYB N-terminal domain-containing protein</fullName>
    </recommendedName>
</protein>
<keyword evidence="6" id="KW-1185">Reference proteome</keyword>
<evidence type="ECO:0000256" key="1">
    <source>
        <dbReference type="ARBA" id="ARBA00023015"/>
    </source>
</evidence>
<feature type="domain" description="Transcription factor MYC/MYB N-terminal" evidence="4">
    <location>
        <begin position="34"/>
        <end position="92"/>
    </location>
</feature>
<gene>
    <name evidence="5" type="ORF">CRG98_037093</name>
</gene>
<dbReference type="STRING" id="22663.A0A2I0IER6"/>
<comment type="caution">
    <text evidence="5">The sequence shown here is derived from an EMBL/GenBank/DDBJ whole genome shotgun (WGS) entry which is preliminary data.</text>
</comment>
<keyword evidence="2" id="KW-0010">Activator</keyword>
<reference evidence="5 6" key="1">
    <citation type="submission" date="2017-11" db="EMBL/GenBank/DDBJ databases">
        <title>De-novo sequencing of pomegranate (Punica granatum L.) genome.</title>
        <authorList>
            <person name="Akparov Z."/>
            <person name="Amiraslanov A."/>
            <person name="Hajiyeva S."/>
            <person name="Abbasov M."/>
            <person name="Kaur K."/>
            <person name="Hamwieh A."/>
            <person name="Solovyev V."/>
            <person name="Salamov A."/>
            <person name="Braich B."/>
            <person name="Kosarev P."/>
            <person name="Mahmoud A."/>
            <person name="Hajiyev E."/>
            <person name="Babayeva S."/>
            <person name="Izzatullayeva V."/>
            <person name="Mammadov A."/>
            <person name="Mammadov A."/>
            <person name="Sharifova S."/>
            <person name="Ojaghi J."/>
            <person name="Eynullazada K."/>
            <person name="Bayramov B."/>
            <person name="Abdulazimova A."/>
            <person name="Shahmuradov I."/>
        </authorList>
    </citation>
    <scope>NUCLEOTIDE SEQUENCE [LARGE SCALE GENOMIC DNA]</scope>
    <source>
        <strain evidence="6">cv. AG2017</strain>
        <tissue evidence="5">Leaf</tissue>
    </source>
</reference>
<dbReference type="Proteomes" id="UP000233551">
    <property type="component" value="Unassembled WGS sequence"/>
</dbReference>
<dbReference type="PANTHER" id="PTHR46266:SF4">
    <property type="entry name" value="TRANSCRIPTION FACTOR TT8"/>
    <property type="match status" value="1"/>
</dbReference>
<dbReference type="EMBL" id="PGOL01003151">
    <property type="protein sequence ID" value="PKI42504.1"/>
    <property type="molecule type" value="Genomic_DNA"/>
</dbReference>
<name>A0A2I0IER6_PUNGR</name>
<keyword evidence="3" id="KW-0804">Transcription</keyword>
<evidence type="ECO:0000313" key="5">
    <source>
        <dbReference type="EMBL" id="PKI42504.1"/>
    </source>
</evidence>
<dbReference type="PANTHER" id="PTHR46266">
    <property type="entry name" value="TRANSCRIPTION FACTOR TT8"/>
    <property type="match status" value="1"/>
</dbReference>
<dbReference type="AlphaFoldDB" id="A0A2I0IER6"/>